<dbReference type="Proteomes" id="UP000615455">
    <property type="component" value="Unassembled WGS sequence"/>
</dbReference>
<dbReference type="EMBL" id="BMHE01000034">
    <property type="protein sequence ID" value="GFZ98280.1"/>
    <property type="molecule type" value="Genomic_DNA"/>
</dbReference>
<gene>
    <name evidence="1" type="ORF">GCM10008018_50630</name>
</gene>
<sequence>MITLLAASFVYKGELFLRFYLLLQLLDGIPQHLELRDFILQAVVSVLMLEITELP</sequence>
<reference evidence="2" key="1">
    <citation type="journal article" date="2019" name="Int. J. Syst. Evol. Microbiol.">
        <title>The Global Catalogue of Microorganisms (GCM) 10K type strain sequencing project: providing services to taxonomists for standard genome sequencing and annotation.</title>
        <authorList>
            <consortium name="The Broad Institute Genomics Platform"/>
            <consortium name="The Broad Institute Genome Sequencing Center for Infectious Disease"/>
            <person name="Wu L."/>
            <person name="Ma J."/>
        </authorList>
    </citation>
    <scope>NUCLEOTIDE SEQUENCE [LARGE SCALE GENOMIC DNA]</scope>
    <source>
        <strain evidence="2">CGMCC 1.15043</strain>
    </source>
</reference>
<evidence type="ECO:0000313" key="2">
    <source>
        <dbReference type="Proteomes" id="UP000615455"/>
    </source>
</evidence>
<protein>
    <submittedName>
        <fullName evidence="1">Uncharacterized protein</fullName>
    </submittedName>
</protein>
<keyword evidence="2" id="KW-1185">Reference proteome</keyword>
<name>A0ABQ1F4C8_9BACL</name>
<comment type="caution">
    <text evidence="1">The sequence shown here is derived from an EMBL/GenBank/DDBJ whole genome shotgun (WGS) entry which is preliminary data.</text>
</comment>
<evidence type="ECO:0000313" key="1">
    <source>
        <dbReference type="EMBL" id="GFZ98280.1"/>
    </source>
</evidence>
<organism evidence="1 2">
    <name type="scientific">Paenibacillus marchantiophytorum</name>
    <dbReference type="NCBI Taxonomy" id="1619310"/>
    <lineage>
        <taxon>Bacteria</taxon>
        <taxon>Bacillati</taxon>
        <taxon>Bacillota</taxon>
        <taxon>Bacilli</taxon>
        <taxon>Bacillales</taxon>
        <taxon>Paenibacillaceae</taxon>
        <taxon>Paenibacillus</taxon>
    </lineage>
</organism>
<proteinExistence type="predicted"/>
<accession>A0ABQ1F4C8</accession>